<feature type="domain" description="Ig-like" evidence="3">
    <location>
        <begin position="12"/>
        <end position="86"/>
    </location>
</feature>
<dbReference type="Pfam" id="PF13927">
    <property type="entry name" value="Ig_3"/>
    <property type="match status" value="1"/>
</dbReference>
<dbReference type="Pfam" id="PF07679">
    <property type="entry name" value="I-set"/>
    <property type="match status" value="5"/>
</dbReference>
<evidence type="ECO:0000313" key="5">
    <source>
        <dbReference type="Proteomes" id="UP001233999"/>
    </source>
</evidence>
<feature type="domain" description="Ig-like" evidence="3">
    <location>
        <begin position="103"/>
        <end position="190"/>
    </location>
</feature>
<dbReference type="SUPFAM" id="SSF48726">
    <property type="entry name" value="Immunoglobulin"/>
    <property type="match status" value="6"/>
</dbReference>
<dbReference type="CDD" id="cd00096">
    <property type="entry name" value="Ig"/>
    <property type="match status" value="1"/>
</dbReference>
<dbReference type="PANTHER" id="PTHR10075">
    <property type="entry name" value="BASIGIN RELATED"/>
    <property type="match status" value="1"/>
</dbReference>
<dbReference type="InterPro" id="IPR003599">
    <property type="entry name" value="Ig_sub"/>
</dbReference>
<evidence type="ECO:0000256" key="2">
    <source>
        <dbReference type="ARBA" id="ARBA00023319"/>
    </source>
</evidence>
<dbReference type="PROSITE" id="PS50835">
    <property type="entry name" value="IG_LIKE"/>
    <property type="match status" value="6"/>
</dbReference>
<dbReference type="GO" id="GO:0070593">
    <property type="term" value="P:dendrite self-avoidance"/>
    <property type="evidence" value="ECO:0007669"/>
    <property type="project" value="TreeGrafter"/>
</dbReference>
<dbReference type="EMBL" id="JASPKZ010009790">
    <property type="protein sequence ID" value="KAJ9576473.1"/>
    <property type="molecule type" value="Genomic_DNA"/>
</dbReference>
<keyword evidence="2" id="KW-0393">Immunoglobulin domain</keyword>
<dbReference type="Gene3D" id="2.60.40.10">
    <property type="entry name" value="Immunoglobulins"/>
    <property type="match status" value="6"/>
</dbReference>
<dbReference type="InterPro" id="IPR003598">
    <property type="entry name" value="Ig_sub2"/>
</dbReference>
<dbReference type="SMART" id="SM00409">
    <property type="entry name" value="IG"/>
    <property type="match status" value="6"/>
</dbReference>
<dbReference type="InterPro" id="IPR007110">
    <property type="entry name" value="Ig-like_dom"/>
</dbReference>
<dbReference type="InterPro" id="IPR013098">
    <property type="entry name" value="Ig_I-set"/>
</dbReference>
<dbReference type="FunFam" id="2.60.40.10:FF:000186">
    <property type="entry name" value="Hemicentin 1"/>
    <property type="match status" value="1"/>
</dbReference>
<protein>
    <recommendedName>
        <fullName evidence="3">Ig-like domain-containing protein</fullName>
    </recommendedName>
</protein>
<dbReference type="GO" id="GO:0098632">
    <property type="term" value="F:cell-cell adhesion mediator activity"/>
    <property type="evidence" value="ECO:0007669"/>
    <property type="project" value="TreeGrafter"/>
</dbReference>
<dbReference type="GO" id="GO:0007411">
    <property type="term" value="P:axon guidance"/>
    <property type="evidence" value="ECO:0007669"/>
    <property type="project" value="TreeGrafter"/>
</dbReference>
<organism evidence="4 5">
    <name type="scientific">Diploptera punctata</name>
    <name type="common">Pacific beetle cockroach</name>
    <dbReference type="NCBI Taxonomy" id="6984"/>
    <lineage>
        <taxon>Eukaryota</taxon>
        <taxon>Metazoa</taxon>
        <taxon>Ecdysozoa</taxon>
        <taxon>Arthropoda</taxon>
        <taxon>Hexapoda</taxon>
        <taxon>Insecta</taxon>
        <taxon>Pterygota</taxon>
        <taxon>Neoptera</taxon>
        <taxon>Polyneoptera</taxon>
        <taxon>Dictyoptera</taxon>
        <taxon>Blattodea</taxon>
        <taxon>Blaberoidea</taxon>
        <taxon>Blaberidae</taxon>
        <taxon>Diplopterinae</taxon>
        <taxon>Diploptera</taxon>
    </lineage>
</organism>
<evidence type="ECO:0000259" key="3">
    <source>
        <dbReference type="PROSITE" id="PS50835"/>
    </source>
</evidence>
<dbReference type="FunFam" id="2.60.40.10:FF:000503">
    <property type="entry name" value="Hemicentin 1"/>
    <property type="match status" value="3"/>
</dbReference>
<keyword evidence="1" id="KW-1015">Disulfide bond</keyword>
<feature type="domain" description="Ig-like" evidence="3">
    <location>
        <begin position="295"/>
        <end position="385"/>
    </location>
</feature>
<reference evidence="4" key="2">
    <citation type="submission" date="2023-05" db="EMBL/GenBank/DDBJ databases">
        <authorList>
            <person name="Fouks B."/>
        </authorList>
    </citation>
    <scope>NUCLEOTIDE SEQUENCE</scope>
    <source>
        <strain evidence="4">Stay&amp;Tobe</strain>
        <tissue evidence="4">Testes</tissue>
    </source>
</reference>
<dbReference type="PRINTS" id="PR01832">
    <property type="entry name" value="VEGFRECEPTOR"/>
</dbReference>
<accession>A0AAD7ZAK1</accession>
<evidence type="ECO:0000256" key="1">
    <source>
        <dbReference type="ARBA" id="ARBA00023157"/>
    </source>
</evidence>
<evidence type="ECO:0000313" key="4">
    <source>
        <dbReference type="EMBL" id="KAJ9576473.1"/>
    </source>
</evidence>
<dbReference type="GO" id="GO:0005886">
    <property type="term" value="C:plasma membrane"/>
    <property type="evidence" value="ECO:0007669"/>
    <property type="project" value="TreeGrafter"/>
</dbReference>
<proteinExistence type="predicted"/>
<dbReference type="SMART" id="SM00408">
    <property type="entry name" value="IGc2"/>
    <property type="match status" value="6"/>
</dbReference>
<dbReference type="GO" id="GO:0007156">
    <property type="term" value="P:homophilic cell adhesion via plasma membrane adhesion molecules"/>
    <property type="evidence" value="ECO:0007669"/>
    <property type="project" value="TreeGrafter"/>
</dbReference>
<dbReference type="FunFam" id="2.60.40.10:FF:000130">
    <property type="entry name" value="Hemicentin 1"/>
    <property type="match status" value="1"/>
</dbReference>
<feature type="domain" description="Ig-like" evidence="3">
    <location>
        <begin position="195"/>
        <end position="290"/>
    </location>
</feature>
<name>A0AAD7ZAK1_DIPPU</name>
<sequence>MIKTKILFPVPPSIYPAQDEIHVVNVSQSVSLNCFVSGYPTPFIVWQRNGKEITEDSHISINEDGILELSNIQPNMSGVYVCDVENPAGIIQKIFYLVVHVPPNIEEDFPTQIKLMEGDDYSLPCNAHGIPNPHISWRRDGLAITAEDEQLIVLEDGTLVINSADIETTGIYTCVAENTKGSDERHFLVEIMIPPSMTDSEETRQEVVEGDSVVIACPAKDAVPPPKIQWFKDGQPLNLIKNERSDQVHFSLQDGGRTLFIEETHASDNGTYLCIATNPAGQTNAEIKLNVLLTPNFEEINYNHEKTVVAGSEAKFECNVSGNPEPRVSWKKNNIPVTPHTAPGVMLSPNKQILIIPNVRPHDSGNYQCSVSNRAGRKDRDFRLSVLIPPDLEGPIEELHEAVKGEPILLQCPITGQPNPYIKWSKDGVDINLKTNNIILSQDQRILEISKSQPNDAGIYTCIGSNQAATKEKNFNVTVYEPPVMHQKHLIEEIKVRVGDNASMICTTRGHPTPDVTWLHNGHLLENATSVLTSNNIGERTSVEHHTLLIQNARVTDAGKYTCLASNIVGVAEKNYRLKVQVAPKLAVHKEDKNVIESLEGSPIS</sequence>
<keyword evidence="5" id="KW-1185">Reference proteome</keyword>
<dbReference type="FunFam" id="2.60.40.10:FF:000032">
    <property type="entry name" value="palladin isoform X1"/>
    <property type="match status" value="1"/>
</dbReference>
<comment type="caution">
    <text evidence="4">The sequence shown here is derived from an EMBL/GenBank/DDBJ whole genome shotgun (WGS) entry which is preliminary data.</text>
</comment>
<dbReference type="Proteomes" id="UP001233999">
    <property type="component" value="Unassembled WGS sequence"/>
</dbReference>
<feature type="domain" description="Ig-like" evidence="3">
    <location>
        <begin position="482"/>
        <end position="581"/>
    </location>
</feature>
<feature type="domain" description="Ig-like" evidence="3">
    <location>
        <begin position="390"/>
        <end position="478"/>
    </location>
</feature>
<dbReference type="AlphaFoldDB" id="A0AAD7ZAK1"/>
<reference evidence="4" key="1">
    <citation type="journal article" date="2023" name="IScience">
        <title>Live-bearing cockroach genome reveals convergent evolutionary mechanisms linked to viviparity in insects and beyond.</title>
        <authorList>
            <person name="Fouks B."/>
            <person name="Harrison M.C."/>
            <person name="Mikhailova A.A."/>
            <person name="Marchal E."/>
            <person name="English S."/>
            <person name="Carruthers M."/>
            <person name="Jennings E.C."/>
            <person name="Chiamaka E.L."/>
            <person name="Frigard R.A."/>
            <person name="Pippel M."/>
            <person name="Attardo G.M."/>
            <person name="Benoit J.B."/>
            <person name="Bornberg-Bauer E."/>
            <person name="Tobe S.S."/>
        </authorList>
    </citation>
    <scope>NUCLEOTIDE SEQUENCE</scope>
    <source>
        <strain evidence="4">Stay&amp;Tobe</strain>
    </source>
</reference>
<gene>
    <name evidence="4" type="ORF">L9F63_006686</name>
</gene>
<dbReference type="InterPro" id="IPR013783">
    <property type="entry name" value="Ig-like_fold"/>
</dbReference>
<dbReference type="InterPro" id="IPR036179">
    <property type="entry name" value="Ig-like_dom_sf"/>
</dbReference>
<dbReference type="PANTHER" id="PTHR10075:SF14">
    <property type="entry name" value="CELL ADHESION MOLECULE DSCAM2-RELATED"/>
    <property type="match status" value="1"/>
</dbReference>
<dbReference type="GO" id="GO:0030424">
    <property type="term" value="C:axon"/>
    <property type="evidence" value="ECO:0007669"/>
    <property type="project" value="TreeGrafter"/>
</dbReference>